<evidence type="ECO:0000313" key="2">
    <source>
        <dbReference type="Proteomes" id="UP001499854"/>
    </source>
</evidence>
<organism evidence="1 2">
    <name type="scientific">Catenulispora subtropica</name>
    <dbReference type="NCBI Taxonomy" id="450798"/>
    <lineage>
        <taxon>Bacteria</taxon>
        <taxon>Bacillati</taxon>
        <taxon>Actinomycetota</taxon>
        <taxon>Actinomycetes</taxon>
        <taxon>Catenulisporales</taxon>
        <taxon>Catenulisporaceae</taxon>
        <taxon>Catenulispora</taxon>
    </lineage>
</organism>
<reference evidence="1 2" key="1">
    <citation type="journal article" date="2019" name="Int. J. Syst. Evol. Microbiol.">
        <title>The Global Catalogue of Microorganisms (GCM) 10K type strain sequencing project: providing services to taxonomists for standard genome sequencing and annotation.</title>
        <authorList>
            <consortium name="The Broad Institute Genomics Platform"/>
            <consortium name="The Broad Institute Genome Sequencing Center for Infectious Disease"/>
            <person name="Wu L."/>
            <person name="Ma J."/>
        </authorList>
    </citation>
    <scope>NUCLEOTIDE SEQUENCE [LARGE SCALE GENOMIC DNA]</scope>
    <source>
        <strain evidence="1 2">JCM 16013</strain>
    </source>
</reference>
<dbReference type="EMBL" id="BAAAQM010000025">
    <property type="protein sequence ID" value="GAA1978834.1"/>
    <property type="molecule type" value="Genomic_DNA"/>
</dbReference>
<comment type="caution">
    <text evidence="1">The sequence shown here is derived from an EMBL/GenBank/DDBJ whole genome shotgun (WGS) entry which is preliminary data.</text>
</comment>
<dbReference type="RefSeq" id="WP_344659030.1">
    <property type="nucleotide sequence ID" value="NZ_BAAAQM010000025.1"/>
</dbReference>
<proteinExistence type="predicted"/>
<name>A0ABN2S1U7_9ACTN</name>
<keyword evidence="2" id="KW-1185">Reference proteome</keyword>
<dbReference type="Proteomes" id="UP001499854">
    <property type="component" value="Unassembled WGS sequence"/>
</dbReference>
<protein>
    <submittedName>
        <fullName evidence="1">Uncharacterized protein</fullName>
    </submittedName>
</protein>
<evidence type="ECO:0000313" key="1">
    <source>
        <dbReference type="EMBL" id="GAA1978834.1"/>
    </source>
</evidence>
<sequence length="65" mass="7464">MIAGETLVVKYRFRSRAERGPRTAREIEQDIRRRERELRSRCGRAPGGERAAYLAVSPLDGASYR</sequence>
<gene>
    <name evidence="1" type="ORF">GCM10009838_44660</name>
</gene>
<accession>A0ABN2S1U7</accession>